<keyword evidence="8 9" id="KW-0274">FAD</keyword>
<evidence type="ECO:0000313" key="14">
    <source>
        <dbReference type="Proteomes" id="UP000191285"/>
    </source>
</evidence>
<dbReference type="InterPro" id="IPR036188">
    <property type="entry name" value="FAD/NAD-bd_sf"/>
</dbReference>
<comment type="caution">
    <text evidence="13">The sequence shown here is derived from an EMBL/GenBank/DDBJ whole genome shotgun (WGS) entry which is preliminary data.</text>
</comment>
<proteinExistence type="inferred from homology"/>
<evidence type="ECO:0000256" key="4">
    <source>
        <dbReference type="ARBA" id="ARBA00022490"/>
    </source>
</evidence>
<keyword evidence="4" id="KW-0963">Cytoplasm</keyword>
<evidence type="ECO:0000256" key="5">
    <source>
        <dbReference type="ARBA" id="ARBA00022512"/>
    </source>
</evidence>
<dbReference type="SUPFAM" id="SSF51905">
    <property type="entry name" value="FAD/NAD(P)-binding domain"/>
    <property type="match status" value="1"/>
</dbReference>
<dbReference type="GO" id="GO:0044550">
    <property type="term" value="P:secondary metabolite biosynthetic process"/>
    <property type="evidence" value="ECO:0007669"/>
    <property type="project" value="TreeGrafter"/>
</dbReference>
<dbReference type="OrthoDB" id="269227at2759"/>
<evidence type="ECO:0000259" key="11">
    <source>
        <dbReference type="PROSITE" id="PS00623"/>
    </source>
</evidence>
<comment type="similarity">
    <text evidence="3 9">Belongs to the GMC oxidoreductase family.</text>
</comment>
<evidence type="ECO:0000256" key="6">
    <source>
        <dbReference type="ARBA" id="ARBA00023180"/>
    </source>
</evidence>
<keyword evidence="5" id="KW-0964">Secreted</keyword>
<dbReference type="Gene3D" id="3.30.560.10">
    <property type="entry name" value="Glucose Oxidase, domain 3"/>
    <property type="match status" value="1"/>
</dbReference>
<sequence length="607" mass="65703">MLLRTFIFSLALQASSVKADELERRLAPLADETFDYVIVGGGTGGNVVATRLAQKSFKVALVEAGGHYETESLAAFPAADVLPVGSDPDTSSAEDWGFVAENQPGANGRSIHYARGKCLGGSSALNFMIYQRPTVDSMQKWADTVNDSSYTFEETLPYYKKSVQFTPPNDKLRAENATAKYNADAFDNNGGPLQVSYSNYGSPFSSWMNLGMQAIGIKEVDDFNTGSLMGGQYCSSTIDPAQEIRSSSEESFLSKITPSSLKTFSSTLAKKIVFDDNKKATGVQVKGTLGNTVTLHASKEVILSAGAFQSPQLLMVSGIGPADTLSEHNIDVVAKLPGVGQNLWDHPFFAPSYRVQVDTLTKFANELIYAANKALGGIVMKTGPLTNPVADYLAWEKIPQSLREGFSQTTQKALSRFTNDWPEAEYISGAGYIGNLSNLLADQPKDGYQYASMLGVLVAPLSRGNVTLKSDDTSDLPIINPNWLGDVGDQEVAISMFKRIREAFQSDAMAPVIIGKEYNPGQEVQSDEEILEFIKDNIMTLWHAACTCKMGTSDDEMAVVDSQARVFGVEGLRVVDASAFPFLPPGHPQSTVYMLAEKISQSIIDNA</sequence>
<feature type="signal peptide" evidence="10">
    <location>
        <begin position="1"/>
        <end position="19"/>
    </location>
</feature>
<evidence type="ECO:0000256" key="2">
    <source>
        <dbReference type="ARBA" id="ARBA00004496"/>
    </source>
</evidence>
<evidence type="ECO:0000256" key="8">
    <source>
        <dbReference type="PIRSR" id="PIRSR000137-2"/>
    </source>
</evidence>
<accession>A0A1V6T3I8</accession>
<keyword evidence="6" id="KW-0325">Glycoprotein</keyword>
<dbReference type="PANTHER" id="PTHR11552:SF138">
    <property type="entry name" value="DEHYDROGENASE PKFF-RELATED"/>
    <property type="match status" value="1"/>
</dbReference>
<dbReference type="Pfam" id="PF05199">
    <property type="entry name" value="GMC_oxred_C"/>
    <property type="match status" value="1"/>
</dbReference>
<dbReference type="Gene3D" id="3.50.50.60">
    <property type="entry name" value="FAD/NAD(P)-binding domain"/>
    <property type="match status" value="1"/>
</dbReference>
<dbReference type="Proteomes" id="UP000191285">
    <property type="component" value="Unassembled WGS sequence"/>
</dbReference>
<dbReference type="PROSITE" id="PS00624">
    <property type="entry name" value="GMC_OXRED_2"/>
    <property type="match status" value="1"/>
</dbReference>
<feature type="active site" description="Proton donor" evidence="7">
    <location>
        <position position="543"/>
    </location>
</feature>
<dbReference type="GO" id="GO:0016614">
    <property type="term" value="F:oxidoreductase activity, acting on CH-OH group of donors"/>
    <property type="evidence" value="ECO:0007669"/>
    <property type="project" value="InterPro"/>
</dbReference>
<dbReference type="PANTHER" id="PTHR11552">
    <property type="entry name" value="GLUCOSE-METHANOL-CHOLINE GMC OXIDOREDUCTASE"/>
    <property type="match status" value="1"/>
</dbReference>
<comment type="cofactor">
    <cofactor evidence="8">
        <name>FAD</name>
        <dbReference type="ChEBI" id="CHEBI:57692"/>
    </cofactor>
</comment>
<feature type="domain" description="Glucose-methanol-choline oxidoreductase N-terminal" evidence="12">
    <location>
        <begin position="306"/>
        <end position="320"/>
    </location>
</feature>
<feature type="binding site" evidence="8">
    <location>
        <begin position="542"/>
        <end position="543"/>
    </location>
    <ligand>
        <name>FAD</name>
        <dbReference type="ChEBI" id="CHEBI:57692"/>
    </ligand>
</feature>
<evidence type="ECO:0000313" key="13">
    <source>
        <dbReference type="EMBL" id="OQE20323.1"/>
    </source>
</evidence>
<dbReference type="InterPro" id="IPR012132">
    <property type="entry name" value="GMC_OxRdtase"/>
</dbReference>
<evidence type="ECO:0000259" key="12">
    <source>
        <dbReference type="PROSITE" id="PS00624"/>
    </source>
</evidence>
<keyword evidence="14" id="KW-1185">Reference proteome</keyword>
<protein>
    <recommendedName>
        <fullName evidence="11 12">Glucose-methanol-choline oxidoreductase N-terminal domain-containing protein</fullName>
    </recommendedName>
</protein>
<dbReference type="GO" id="GO:0050660">
    <property type="term" value="F:flavin adenine dinucleotide binding"/>
    <property type="evidence" value="ECO:0007669"/>
    <property type="project" value="InterPro"/>
</dbReference>
<dbReference type="Pfam" id="PF00732">
    <property type="entry name" value="GMC_oxred_N"/>
    <property type="match status" value="1"/>
</dbReference>
<evidence type="ECO:0000256" key="10">
    <source>
        <dbReference type="SAM" id="SignalP"/>
    </source>
</evidence>
<dbReference type="AlphaFoldDB" id="A0A1V6T3I8"/>
<keyword evidence="10" id="KW-0732">Signal</keyword>
<dbReference type="GO" id="GO:0005737">
    <property type="term" value="C:cytoplasm"/>
    <property type="evidence" value="ECO:0007669"/>
    <property type="project" value="UniProtKB-SubCell"/>
</dbReference>
<dbReference type="STRING" id="303698.A0A1V6T3I8"/>
<name>A0A1V6T3I8_9EURO</name>
<evidence type="ECO:0000256" key="1">
    <source>
        <dbReference type="ARBA" id="ARBA00004191"/>
    </source>
</evidence>
<keyword evidence="5" id="KW-0134">Cell wall</keyword>
<dbReference type="InterPro" id="IPR007867">
    <property type="entry name" value="GMC_OxRtase_C"/>
</dbReference>
<feature type="domain" description="Glucose-methanol-choline oxidoreductase N-terminal" evidence="11">
    <location>
        <begin position="116"/>
        <end position="139"/>
    </location>
</feature>
<reference evidence="14" key="1">
    <citation type="journal article" date="2017" name="Nat. Microbiol.">
        <title>Global analysis of biosynthetic gene clusters reveals vast potential of secondary metabolite production in Penicillium species.</title>
        <authorList>
            <person name="Nielsen J.C."/>
            <person name="Grijseels S."/>
            <person name="Prigent S."/>
            <person name="Ji B."/>
            <person name="Dainat J."/>
            <person name="Nielsen K.F."/>
            <person name="Frisvad J.C."/>
            <person name="Workman M."/>
            <person name="Nielsen J."/>
        </authorList>
    </citation>
    <scope>NUCLEOTIDE SEQUENCE [LARGE SCALE GENOMIC DNA]</scope>
    <source>
        <strain evidence="14">IBT 24891</strain>
    </source>
</reference>
<gene>
    <name evidence="13" type="ORF">PENSTE_c013G10430</name>
</gene>
<organism evidence="13 14">
    <name type="scientific">Penicillium steckii</name>
    <dbReference type="NCBI Taxonomy" id="303698"/>
    <lineage>
        <taxon>Eukaryota</taxon>
        <taxon>Fungi</taxon>
        <taxon>Dikarya</taxon>
        <taxon>Ascomycota</taxon>
        <taxon>Pezizomycotina</taxon>
        <taxon>Eurotiomycetes</taxon>
        <taxon>Eurotiomycetidae</taxon>
        <taxon>Eurotiales</taxon>
        <taxon>Aspergillaceae</taxon>
        <taxon>Penicillium</taxon>
    </lineage>
</organism>
<dbReference type="InterPro" id="IPR000172">
    <property type="entry name" value="GMC_OxRdtase_N"/>
</dbReference>
<comment type="subcellular location">
    <subcellularLocation>
        <location evidence="2">Cytoplasm</location>
    </subcellularLocation>
    <subcellularLocation>
        <location evidence="1">Secreted</location>
        <location evidence="1">Cell wall</location>
    </subcellularLocation>
</comment>
<dbReference type="PROSITE" id="PS00623">
    <property type="entry name" value="GMC_OXRED_1"/>
    <property type="match status" value="1"/>
</dbReference>
<dbReference type="PIRSF" id="PIRSF000137">
    <property type="entry name" value="Alcohol_oxidase"/>
    <property type="match status" value="1"/>
</dbReference>
<dbReference type="EMBL" id="MLKD01000013">
    <property type="protein sequence ID" value="OQE20323.1"/>
    <property type="molecule type" value="Genomic_DNA"/>
</dbReference>
<feature type="active site" description="Proton acceptor" evidence="7">
    <location>
        <position position="587"/>
    </location>
</feature>
<evidence type="ECO:0000256" key="7">
    <source>
        <dbReference type="PIRSR" id="PIRSR000137-1"/>
    </source>
</evidence>
<feature type="chain" id="PRO_5012190038" description="Glucose-methanol-choline oxidoreductase N-terminal domain-containing protein" evidence="10">
    <location>
        <begin position="20"/>
        <end position="607"/>
    </location>
</feature>
<evidence type="ECO:0000256" key="3">
    <source>
        <dbReference type="ARBA" id="ARBA00010790"/>
    </source>
</evidence>
<evidence type="ECO:0000256" key="9">
    <source>
        <dbReference type="RuleBase" id="RU003968"/>
    </source>
</evidence>
<feature type="binding site" evidence="8">
    <location>
        <begin position="588"/>
        <end position="589"/>
    </location>
    <ligand>
        <name>FAD</name>
        <dbReference type="ChEBI" id="CHEBI:57692"/>
    </ligand>
</feature>
<dbReference type="SUPFAM" id="SSF54373">
    <property type="entry name" value="FAD-linked reductases, C-terminal domain"/>
    <property type="match status" value="1"/>
</dbReference>
<keyword evidence="9" id="KW-0285">Flavoprotein</keyword>